<name>A0A2V2A032_PSYIM</name>
<dbReference type="PROSITE" id="PS51007">
    <property type="entry name" value="CYTC"/>
    <property type="match status" value="1"/>
</dbReference>
<dbReference type="InterPro" id="IPR036909">
    <property type="entry name" value="Cyt_c-like_dom_sf"/>
</dbReference>
<evidence type="ECO:0000256" key="1">
    <source>
        <dbReference type="ARBA" id="ARBA00022617"/>
    </source>
</evidence>
<gene>
    <name evidence="7" type="ORF">C8D84_10863</name>
</gene>
<evidence type="ECO:0000256" key="3">
    <source>
        <dbReference type="ARBA" id="ARBA00023004"/>
    </source>
</evidence>
<dbReference type="PANTHER" id="PTHR35008:SF9">
    <property type="entry name" value="CYTOCHROME C DOMAIN-CONTAINING PROTEIN"/>
    <property type="match status" value="1"/>
</dbReference>
<dbReference type="InterPro" id="IPR009056">
    <property type="entry name" value="Cyt_c-like_dom"/>
</dbReference>
<keyword evidence="8" id="KW-1185">Reference proteome</keyword>
<proteinExistence type="predicted"/>
<dbReference type="AlphaFoldDB" id="A0A2V2A032"/>
<evidence type="ECO:0000256" key="4">
    <source>
        <dbReference type="PROSITE-ProRule" id="PRU00433"/>
    </source>
</evidence>
<organism evidence="7 8">
    <name type="scientific">Psychrobacter immobilis</name>
    <dbReference type="NCBI Taxonomy" id="498"/>
    <lineage>
        <taxon>Bacteria</taxon>
        <taxon>Pseudomonadati</taxon>
        <taxon>Pseudomonadota</taxon>
        <taxon>Gammaproteobacteria</taxon>
        <taxon>Moraxellales</taxon>
        <taxon>Moraxellaceae</taxon>
        <taxon>Psychrobacter</taxon>
    </lineage>
</organism>
<dbReference type="Pfam" id="PF13442">
    <property type="entry name" value="Cytochrome_CBB3"/>
    <property type="match status" value="1"/>
</dbReference>
<evidence type="ECO:0000256" key="5">
    <source>
        <dbReference type="SAM" id="SignalP"/>
    </source>
</evidence>
<keyword evidence="3 4" id="KW-0408">Iron</keyword>
<dbReference type="EMBL" id="QGGM01000008">
    <property type="protein sequence ID" value="PWK11423.1"/>
    <property type="molecule type" value="Genomic_DNA"/>
</dbReference>
<dbReference type="GO" id="GO:0009055">
    <property type="term" value="F:electron transfer activity"/>
    <property type="evidence" value="ECO:0007669"/>
    <property type="project" value="InterPro"/>
</dbReference>
<keyword evidence="5" id="KW-0732">Signal</keyword>
<dbReference type="Proteomes" id="UP000245655">
    <property type="component" value="Unassembled WGS sequence"/>
</dbReference>
<evidence type="ECO:0000313" key="7">
    <source>
        <dbReference type="EMBL" id="PWK11423.1"/>
    </source>
</evidence>
<dbReference type="Gene3D" id="1.10.760.10">
    <property type="entry name" value="Cytochrome c-like domain"/>
    <property type="match status" value="1"/>
</dbReference>
<dbReference type="GO" id="GO:0020037">
    <property type="term" value="F:heme binding"/>
    <property type="evidence" value="ECO:0007669"/>
    <property type="project" value="InterPro"/>
</dbReference>
<sequence length="230" mass="24982">MDNAIVKKAIVEKAILKKKVMKNMTLKLLTLMLLSGISSAALLGCSQQSDDEMTVSSVQDQDSLTTNDYQASRNTGAWGGVYMSREELTAPAINIVDDSSLPNMEDDPSITEWDAKFEGTNGFVTTDGKKLYHDSCAACHMHKGEGAYGAGYYPPLANNSKMQSKYYIIDILINGFRGMPSFHGMMNDAQMAAVTQYVVSDLNGFTDTVTAEDVAKLRHPNPSAGDPSDD</sequence>
<feature type="chain" id="PRO_5016150746" evidence="5">
    <location>
        <begin position="41"/>
        <end position="230"/>
    </location>
</feature>
<feature type="domain" description="Cytochrome c" evidence="6">
    <location>
        <begin position="123"/>
        <end position="202"/>
    </location>
</feature>
<accession>A0A2V2A032</accession>
<evidence type="ECO:0000259" key="6">
    <source>
        <dbReference type="PROSITE" id="PS51007"/>
    </source>
</evidence>
<keyword evidence="2 4" id="KW-0479">Metal-binding</keyword>
<evidence type="ECO:0000313" key="8">
    <source>
        <dbReference type="Proteomes" id="UP000245655"/>
    </source>
</evidence>
<comment type="caution">
    <text evidence="7">The sequence shown here is derived from an EMBL/GenBank/DDBJ whole genome shotgun (WGS) entry which is preliminary data.</text>
</comment>
<feature type="signal peptide" evidence="5">
    <location>
        <begin position="1"/>
        <end position="40"/>
    </location>
</feature>
<protein>
    <submittedName>
        <fullName evidence="7">Cbb3-type cytochrome c oxidase subunit III</fullName>
    </submittedName>
</protein>
<evidence type="ECO:0000256" key="2">
    <source>
        <dbReference type="ARBA" id="ARBA00022723"/>
    </source>
</evidence>
<reference evidence="7 8" key="1">
    <citation type="submission" date="2018-05" db="EMBL/GenBank/DDBJ databases">
        <title>Genomic Encyclopedia of Type Strains, Phase IV (KMG-IV): sequencing the most valuable type-strain genomes for metagenomic binning, comparative biology and taxonomic classification.</title>
        <authorList>
            <person name="Goeker M."/>
        </authorList>
    </citation>
    <scope>NUCLEOTIDE SEQUENCE [LARGE SCALE GENOMIC DNA]</scope>
    <source>
        <strain evidence="7 8">DSM 7229</strain>
    </source>
</reference>
<dbReference type="PANTHER" id="PTHR35008">
    <property type="entry name" value="BLL4482 PROTEIN-RELATED"/>
    <property type="match status" value="1"/>
</dbReference>
<dbReference type="GO" id="GO:0046872">
    <property type="term" value="F:metal ion binding"/>
    <property type="evidence" value="ECO:0007669"/>
    <property type="project" value="UniProtKB-KW"/>
</dbReference>
<keyword evidence="1 4" id="KW-0349">Heme</keyword>
<dbReference type="SUPFAM" id="SSF46626">
    <property type="entry name" value="Cytochrome c"/>
    <property type="match status" value="1"/>
</dbReference>
<dbReference type="InterPro" id="IPR051459">
    <property type="entry name" value="Cytochrome_c-type_DH"/>
</dbReference>